<reference evidence="2 3" key="1">
    <citation type="submission" date="2023-10" db="EMBL/GenBank/DDBJ databases">
        <title>Draft Genome Sequence of Candida saopaulonensis from a very Premature Infant with Sepsis.</title>
        <authorList>
            <person name="Ning Y."/>
            <person name="Dai R."/>
            <person name="Xiao M."/>
            <person name="Xu Y."/>
            <person name="Yan Q."/>
            <person name="Zhang L."/>
        </authorList>
    </citation>
    <scope>NUCLEOTIDE SEQUENCE [LARGE SCALE GENOMIC DNA]</scope>
    <source>
        <strain evidence="2 3">19XY460</strain>
    </source>
</reference>
<dbReference type="Pfam" id="PF01423">
    <property type="entry name" value="LSM"/>
    <property type="match status" value="1"/>
</dbReference>
<dbReference type="EMBL" id="CP138895">
    <property type="protein sequence ID" value="WPK24683.1"/>
    <property type="molecule type" value="Genomic_DNA"/>
</dbReference>
<evidence type="ECO:0000259" key="1">
    <source>
        <dbReference type="SMART" id="SM00651"/>
    </source>
</evidence>
<gene>
    <name evidence="2" type="ORF">PUMCH_001966</name>
</gene>
<protein>
    <recommendedName>
        <fullName evidence="1">Sm domain-containing protein</fullName>
    </recommendedName>
</protein>
<name>A0AAX4H7Z2_9ASCO</name>
<sequence>MKVEKLIGANLRVKVDDGRVLDGVLSVIDPFGNLLLANVYETSVDKLNESLFHTRELGLVSVPRNVIKTLMVDKKQYGRIGENQVS</sequence>
<dbReference type="Gene3D" id="2.30.30.100">
    <property type="match status" value="1"/>
</dbReference>
<dbReference type="InterPro" id="IPR010920">
    <property type="entry name" value="LSM_dom_sf"/>
</dbReference>
<dbReference type="CDD" id="cd06168">
    <property type="entry name" value="LSMD1"/>
    <property type="match status" value="1"/>
</dbReference>
<evidence type="ECO:0000313" key="2">
    <source>
        <dbReference type="EMBL" id="WPK24683.1"/>
    </source>
</evidence>
<proteinExistence type="predicted"/>
<feature type="domain" description="Sm" evidence="1">
    <location>
        <begin position="1"/>
        <end position="72"/>
    </location>
</feature>
<organism evidence="2 3">
    <name type="scientific">Australozyma saopauloensis</name>
    <dbReference type="NCBI Taxonomy" id="291208"/>
    <lineage>
        <taxon>Eukaryota</taxon>
        <taxon>Fungi</taxon>
        <taxon>Dikarya</taxon>
        <taxon>Ascomycota</taxon>
        <taxon>Saccharomycotina</taxon>
        <taxon>Pichiomycetes</taxon>
        <taxon>Metschnikowiaceae</taxon>
        <taxon>Australozyma</taxon>
    </lineage>
</organism>
<dbReference type="Proteomes" id="UP001338582">
    <property type="component" value="Chromosome 2"/>
</dbReference>
<dbReference type="GeneID" id="88173031"/>
<dbReference type="KEGG" id="asau:88173031"/>
<dbReference type="GO" id="GO:0031417">
    <property type="term" value="C:NatC complex"/>
    <property type="evidence" value="ECO:0007669"/>
    <property type="project" value="InterPro"/>
</dbReference>
<keyword evidence="3" id="KW-1185">Reference proteome</keyword>
<dbReference type="RefSeq" id="XP_062877066.1">
    <property type="nucleotide sequence ID" value="XM_063020996.1"/>
</dbReference>
<dbReference type="InterPro" id="IPR034110">
    <property type="entry name" value="LSMD1_Sm"/>
</dbReference>
<evidence type="ECO:0000313" key="3">
    <source>
        <dbReference type="Proteomes" id="UP001338582"/>
    </source>
</evidence>
<accession>A0AAX4H7Z2</accession>
<dbReference type="SUPFAM" id="SSF50182">
    <property type="entry name" value="Sm-like ribonucleoproteins"/>
    <property type="match status" value="1"/>
</dbReference>
<dbReference type="InterPro" id="IPR001163">
    <property type="entry name" value="Sm_dom_euk/arc"/>
</dbReference>
<dbReference type="AlphaFoldDB" id="A0AAX4H7Z2"/>
<dbReference type="SMART" id="SM00651">
    <property type="entry name" value="Sm"/>
    <property type="match status" value="1"/>
</dbReference>